<keyword evidence="4" id="KW-1185">Reference proteome</keyword>
<evidence type="ECO:0000256" key="1">
    <source>
        <dbReference type="ARBA" id="ARBA00022676"/>
    </source>
</evidence>
<evidence type="ECO:0000313" key="4">
    <source>
        <dbReference type="Proteomes" id="UP001596410"/>
    </source>
</evidence>
<organism evidence="3 4">
    <name type="scientific">Halobacillus seohaensis</name>
    <dbReference type="NCBI Taxonomy" id="447421"/>
    <lineage>
        <taxon>Bacteria</taxon>
        <taxon>Bacillati</taxon>
        <taxon>Bacillota</taxon>
        <taxon>Bacilli</taxon>
        <taxon>Bacillales</taxon>
        <taxon>Bacillaceae</taxon>
        <taxon>Halobacillus</taxon>
    </lineage>
</organism>
<dbReference type="RefSeq" id="WP_204711819.1">
    <property type="nucleotide sequence ID" value="NZ_JBHSZV010000026.1"/>
</dbReference>
<sequence>MKESVFFLMRYFLYEERKLDNMKFDEQMKAVTEMGYDVWYLGVTKEEVFICNGEFKQKVSDIYFNNIPILSRILTYTSIYKSALKILNMKSNFDYAYIRSSFPMLSFLKAIKKIKKCGTKTIMEIPTYPPIKESKADRRWWRKVMFTTTELIQKEVAKYIDLYTLIGEKGNIYYGKTAINIENGLNINTLPIRIPNPTTDEIHLIALAKVARWHGFDRLIEGLNDYYKNNGRRNLILHIVGPDGDHSMEHLEELVKEYDLKNNVIFEGPMYGERLSNMINMCDIGVSSLGLYRIGFNTTSVLKVREYMSRGIPFIYTGIDSALDDNNEFHFKVPNDDSPINIEKVINFSLLLRNNPLIPEKMREYAVKNMSWQQQFTRIFNEVSMSKESR</sequence>
<dbReference type="Pfam" id="PF13692">
    <property type="entry name" value="Glyco_trans_1_4"/>
    <property type="match status" value="1"/>
</dbReference>
<dbReference type="EMBL" id="JBHSZV010000026">
    <property type="protein sequence ID" value="MFC7062334.1"/>
    <property type="molecule type" value="Genomic_DNA"/>
</dbReference>
<reference evidence="4" key="1">
    <citation type="journal article" date="2019" name="Int. J. Syst. Evol. Microbiol.">
        <title>The Global Catalogue of Microorganisms (GCM) 10K type strain sequencing project: providing services to taxonomists for standard genome sequencing and annotation.</title>
        <authorList>
            <consortium name="The Broad Institute Genomics Platform"/>
            <consortium name="The Broad Institute Genome Sequencing Center for Infectious Disease"/>
            <person name="Wu L."/>
            <person name="Ma J."/>
        </authorList>
    </citation>
    <scope>NUCLEOTIDE SEQUENCE [LARGE SCALE GENOMIC DNA]</scope>
    <source>
        <strain evidence="4">CGMCC 4.1621</strain>
    </source>
</reference>
<dbReference type="PANTHER" id="PTHR12526:SF629">
    <property type="entry name" value="TEICHURONIC ACID BIOSYNTHESIS GLYCOSYLTRANSFERASE TUAH-RELATED"/>
    <property type="match status" value="1"/>
</dbReference>
<evidence type="ECO:0000256" key="2">
    <source>
        <dbReference type="ARBA" id="ARBA00022679"/>
    </source>
</evidence>
<proteinExistence type="predicted"/>
<comment type="caution">
    <text evidence="3">The sequence shown here is derived from an EMBL/GenBank/DDBJ whole genome shotgun (WGS) entry which is preliminary data.</text>
</comment>
<gene>
    <name evidence="3" type="ORF">ACFQIC_10735</name>
</gene>
<accession>A0ABW2EML6</accession>
<dbReference type="SUPFAM" id="SSF53756">
    <property type="entry name" value="UDP-Glycosyltransferase/glycogen phosphorylase"/>
    <property type="match status" value="1"/>
</dbReference>
<name>A0ABW2EML6_9BACI</name>
<keyword evidence="1 3" id="KW-0328">Glycosyltransferase</keyword>
<protein>
    <submittedName>
        <fullName evidence="3">Glycosyltransferase</fullName>
        <ecNumber evidence="3">2.4.-.-</ecNumber>
    </submittedName>
</protein>
<dbReference type="Gene3D" id="3.40.50.2000">
    <property type="entry name" value="Glycogen Phosphorylase B"/>
    <property type="match status" value="2"/>
</dbReference>
<keyword evidence="2 3" id="KW-0808">Transferase</keyword>
<dbReference type="Proteomes" id="UP001596410">
    <property type="component" value="Unassembled WGS sequence"/>
</dbReference>
<dbReference type="EC" id="2.4.-.-" evidence="3"/>
<dbReference type="GO" id="GO:0016757">
    <property type="term" value="F:glycosyltransferase activity"/>
    <property type="evidence" value="ECO:0007669"/>
    <property type="project" value="UniProtKB-KW"/>
</dbReference>
<dbReference type="PANTHER" id="PTHR12526">
    <property type="entry name" value="GLYCOSYLTRANSFERASE"/>
    <property type="match status" value="1"/>
</dbReference>
<evidence type="ECO:0000313" key="3">
    <source>
        <dbReference type="EMBL" id="MFC7062334.1"/>
    </source>
</evidence>